<dbReference type="KEGG" id="ypk:y2984"/>
<organism evidence="1 2">
    <name type="scientific">Yersinia pestis</name>
    <dbReference type="NCBI Taxonomy" id="632"/>
    <lineage>
        <taxon>Bacteria</taxon>
        <taxon>Pseudomonadati</taxon>
        <taxon>Pseudomonadota</taxon>
        <taxon>Gammaproteobacteria</taxon>
        <taxon>Enterobacterales</taxon>
        <taxon>Yersiniaceae</taxon>
        <taxon>Yersinia</taxon>
    </lineage>
</organism>
<proteinExistence type="predicted"/>
<reference evidence="1 2" key="1">
    <citation type="journal article" date="2002" name="J. Bacteriol.">
        <title>Genome sequence of Yersinia pestis KIM.</title>
        <authorList>
            <person name="Deng W."/>
            <person name="Burland V."/>
            <person name="Plunkett G.III."/>
            <person name="Boutin A."/>
            <person name="Mayhew G.F."/>
            <person name="Liss P."/>
            <person name="Perna N.T."/>
            <person name="Rose D.J."/>
            <person name="Mau B."/>
            <person name="Zhou S."/>
            <person name="Schwartz D.C."/>
            <person name="Fetherston J.D."/>
            <person name="Lindler L.E."/>
            <person name="Brubaker R.R."/>
            <person name="Plana G.V."/>
            <person name="Straley S.C."/>
            <person name="McDonough K.A."/>
            <person name="Nilles M.L."/>
            <person name="Matson J.S."/>
            <person name="Blattner F.R."/>
            <person name="Perry R.D."/>
        </authorList>
    </citation>
    <scope>NUCLEOTIDE SEQUENCE [LARGE SCALE GENOMIC DNA]</scope>
    <source>
        <strain evidence="2">KIM10+ / Biovar Mediaevalis</strain>
    </source>
</reference>
<dbReference type="Proteomes" id="UP000002490">
    <property type="component" value="Chromosome"/>
</dbReference>
<accession>A0A5P8YDI4</accession>
<gene>
    <name evidence="1" type="ordered locus">y2984</name>
</gene>
<sequence>MHIYPSDFEMQGGTTWLSDCNLTAVEDKWLMEYGSHSLHAGEWRKKAGNNPGIINTFKEP</sequence>
<name>A0A5P8YDI4_YERPE</name>
<dbReference type="AlphaFoldDB" id="A0A5P8YDI4"/>
<protein>
    <submittedName>
        <fullName evidence="1">Uncharacterized protein</fullName>
    </submittedName>
</protein>
<dbReference type="EMBL" id="AE009952">
    <property type="protein sequence ID" value="AAM86535.1"/>
    <property type="molecule type" value="Genomic_DNA"/>
</dbReference>
<evidence type="ECO:0000313" key="1">
    <source>
        <dbReference type="EMBL" id="AAM86535.1"/>
    </source>
</evidence>
<evidence type="ECO:0000313" key="2">
    <source>
        <dbReference type="Proteomes" id="UP000002490"/>
    </source>
</evidence>